<proteinExistence type="predicted"/>
<evidence type="ECO:0000313" key="1">
    <source>
        <dbReference type="EMBL" id="VVC42847.1"/>
    </source>
</evidence>
<reference evidence="1 2" key="1">
    <citation type="submission" date="2019-08" db="EMBL/GenBank/DDBJ databases">
        <authorList>
            <person name="Alioto T."/>
            <person name="Alioto T."/>
            <person name="Gomez Garrido J."/>
        </authorList>
    </citation>
    <scope>NUCLEOTIDE SEQUENCE [LARGE SCALE GENOMIC DNA]</scope>
</reference>
<dbReference type="Proteomes" id="UP000325440">
    <property type="component" value="Unassembled WGS sequence"/>
</dbReference>
<protein>
    <submittedName>
        <fullName evidence="1">Uncharacterized protein</fullName>
    </submittedName>
</protein>
<evidence type="ECO:0000313" key="2">
    <source>
        <dbReference type="Proteomes" id="UP000325440"/>
    </source>
</evidence>
<dbReference type="EMBL" id="CABPRJ010002018">
    <property type="protein sequence ID" value="VVC42847.1"/>
    <property type="molecule type" value="Genomic_DNA"/>
</dbReference>
<keyword evidence="2" id="KW-1185">Reference proteome</keyword>
<gene>
    <name evidence="1" type="ORF">CINCED_3A000904</name>
</gene>
<accession>A0A5E4NDA2</accession>
<dbReference type="AlphaFoldDB" id="A0A5E4NDA2"/>
<name>A0A5E4NDA2_9HEMI</name>
<sequence length="185" mass="20640">MVDNEVTKPLSSVRNRIKQFEALGRHTKPCSHDALAESKRNRCGEGDCSGFDVKSKGIKKQNGREINDFHCTNTGMTTKPVIGDTVMIPVYERGNRYPLKSIDAVNNGPKKTIPPNASRSVANDVSCETNKNCLIYCRPSANRLSTGCEEINFQNGKEITKLRRVRLPTTGFVMRRLVKDLESLP</sequence>
<organism evidence="1 2">
    <name type="scientific">Cinara cedri</name>
    <dbReference type="NCBI Taxonomy" id="506608"/>
    <lineage>
        <taxon>Eukaryota</taxon>
        <taxon>Metazoa</taxon>
        <taxon>Ecdysozoa</taxon>
        <taxon>Arthropoda</taxon>
        <taxon>Hexapoda</taxon>
        <taxon>Insecta</taxon>
        <taxon>Pterygota</taxon>
        <taxon>Neoptera</taxon>
        <taxon>Paraneoptera</taxon>
        <taxon>Hemiptera</taxon>
        <taxon>Sternorrhyncha</taxon>
        <taxon>Aphidomorpha</taxon>
        <taxon>Aphidoidea</taxon>
        <taxon>Aphididae</taxon>
        <taxon>Lachninae</taxon>
        <taxon>Cinara</taxon>
    </lineage>
</organism>